<name>A0A6N2KJB4_SALVM</name>
<dbReference type="InterPro" id="IPR006969">
    <property type="entry name" value="Stig-like"/>
</dbReference>
<dbReference type="EMBL" id="CAADRP010000435">
    <property type="protein sequence ID" value="VFU28098.1"/>
    <property type="molecule type" value="Genomic_DNA"/>
</dbReference>
<proteinExistence type="inferred from homology"/>
<comment type="similarity">
    <text evidence="1">Belongs to the STIG1 family.</text>
</comment>
<gene>
    <name evidence="4" type="ORF">SVIM_LOCUS90949</name>
</gene>
<feature type="signal peptide" evidence="3">
    <location>
        <begin position="1"/>
        <end position="24"/>
    </location>
</feature>
<organism evidence="4">
    <name type="scientific">Salix viminalis</name>
    <name type="common">Common osier</name>
    <name type="synonym">Basket willow</name>
    <dbReference type="NCBI Taxonomy" id="40686"/>
    <lineage>
        <taxon>Eukaryota</taxon>
        <taxon>Viridiplantae</taxon>
        <taxon>Streptophyta</taxon>
        <taxon>Embryophyta</taxon>
        <taxon>Tracheophyta</taxon>
        <taxon>Spermatophyta</taxon>
        <taxon>Magnoliopsida</taxon>
        <taxon>eudicotyledons</taxon>
        <taxon>Gunneridae</taxon>
        <taxon>Pentapetalae</taxon>
        <taxon>rosids</taxon>
        <taxon>fabids</taxon>
        <taxon>Malpighiales</taxon>
        <taxon>Salicaceae</taxon>
        <taxon>Saliceae</taxon>
        <taxon>Salix</taxon>
    </lineage>
</organism>
<evidence type="ECO:0008006" key="5">
    <source>
        <dbReference type="Google" id="ProtNLM"/>
    </source>
</evidence>
<reference evidence="4" key="1">
    <citation type="submission" date="2019-03" db="EMBL/GenBank/DDBJ databases">
        <authorList>
            <person name="Mank J."/>
            <person name="Almeida P."/>
        </authorList>
    </citation>
    <scope>NUCLEOTIDE SEQUENCE</scope>
    <source>
        <strain evidence="4">78183</strain>
    </source>
</reference>
<keyword evidence="2 3" id="KW-0732">Signal</keyword>
<protein>
    <recommendedName>
        <fullName evidence="5">4Fe-4S ferredoxin-type domain-containing protein</fullName>
    </recommendedName>
</protein>
<sequence>MKQLGNIAVIAILVISIVSKLTAGNSTLEGVQSNLTTASSTSISPWLKKAMNHHPRPRPPGCRSTPWICREGLHPPPARMRCCRHQCADVSSDVSNCGFCGKRCPFFGNVAAGVQHRSRLIVQMRNRCHDRCAYGCGYALPFPIRRILFNS</sequence>
<feature type="chain" id="PRO_5026716541" description="4Fe-4S ferredoxin-type domain-containing protein" evidence="3">
    <location>
        <begin position="25"/>
        <end position="151"/>
    </location>
</feature>
<dbReference type="Pfam" id="PF04885">
    <property type="entry name" value="Stig1"/>
    <property type="match status" value="1"/>
</dbReference>
<accession>A0A6N2KJB4</accession>
<evidence type="ECO:0000256" key="2">
    <source>
        <dbReference type="ARBA" id="ARBA00022729"/>
    </source>
</evidence>
<evidence type="ECO:0000256" key="1">
    <source>
        <dbReference type="ARBA" id="ARBA00006010"/>
    </source>
</evidence>
<evidence type="ECO:0000256" key="3">
    <source>
        <dbReference type="SAM" id="SignalP"/>
    </source>
</evidence>
<evidence type="ECO:0000313" key="4">
    <source>
        <dbReference type="EMBL" id="VFU28098.1"/>
    </source>
</evidence>
<dbReference type="AlphaFoldDB" id="A0A6N2KJB4"/>